<dbReference type="OrthoDB" id="10498325at2759"/>
<gene>
    <name evidence="1" type="ORF">FCALED_LOCUS5061</name>
</gene>
<name>A0A9N9ADN5_9GLOM</name>
<sequence length="81" mass="9460">MDNITIFNNEIMEKNLSEMEVIKLLSKLLVKTILKIGKVESNKSTKEKSHIIILEKASIMREELRKEVLFCVLKFNKILIN</sequence>
<protein>
    <submittedName>
        <fullName evidence="1">16781_t:CDS:1</fullName>
    </submittedName>
</protein>
<reference evidence="1" key="1">
    <citation type="submission" date="2021-06" db="EMBL/GenBank/DDBJ databases">
        <authorList>
            <person name="Kallberg Y."/>
            <person name="Tangrot J."/>
            <person name="Rosling A."/>
        </authorList>
    </citation>
    <scope>NUCLEOTIDE SEQUENCE</scope>
    <source>
        <strain evidence="1">UK204</strain>
    </source>
</reference>
<dbReference type="Proteomes" id="UP000789570">
    <property type="component" value="Unassembled WGS sequence"/>
</dbReference>
<accession>A0A9N9ADN5</accession>
<organism evidence="1 2">
    <name type="scientific">Funneliformis caledonium</name>
    <dbReference type="NCBI Taxonomy" id="1117310"/>
    <lineage>
        <taxon>Eukaryota</taxon>
        <taxon>Fungi</taxon>
        <taxon>Fungi incertae sedis</taxon>
        <taxon>Mucoromycota</taxon>
        <taxon>Glomeromycotina</taxon>
        <taxon>Glomeromycetes</taxon>
        <taxon>Glomerales</taxon>
        <taxon>Glomeraceae</taxon>
        <taxon>Funneliformis</taxon>
    </lineage>
</organism>
<keyword evidence="2" id="KW-1185">Reference proteome</keyword>
<proteinExistence type="predicted"/>
<evidence type="ECO:0000313" key="1">
    <source>
        <dbReference type="EMBL" id="CAG8528544.1"/>
    </source>
</evidence>
<dbReference type="AlphaFoldDB" id="A0A9N9ADN5"/>
<evidence type="ECO:0000313" key="2">
    <source>
        <dbReference type="Proteomes" id="UP000789570"/>
    </source>
</evidence>
<comment type="caution">
    <text evidence="1">The sequence shown here is derived from an EMBL/GenBank/DDBJ whole genome shotgun (WGS) entry which is preliminary data.</text>
</comment>
<dbReference type="EMBL" id="CAJVPQ010001037">
    <property type="protein sequence ID" value="CAG8528544.1"/>
    <property type="molecule type" value="Genomic_DNA"/>
</dbReference>